<dbReference type="PANTHER" id="PTHR40429:SF1">
    <property type="entry name" value="FLAGELLAR ASSOCIATED PROTEIN"/>
    <property type="match status" value="1"/>
</dbReference>
<dbReference type="RefSeq" id="XP_002953189.1">
    <property type="nucleotide sequence ID" value="XM_002953143.1"/>
</dbReference>
<gene>
    <name evidence="1" type="ORF">VOLCADRAFT_93864</name>
</gene>
<dbReference type="InParanoid" id="D8U395"/>
<dbReference type="KEGG" id="vcn:VOLCADRAFT_93864"/>
<proteinExistence type="predicted"/>
<protein>
    <recommendedName>
        <fullName evidence="3">Flagellar associated protein</fullName>
    </recommendedName>
</protein>
<dbReference type="OrthoDB" id="406368at2759"/>
<reference evidence="1 2" key="1">
    <citation type="journal article" date="2010" name="Science">
        <title>Genomic analysis of organismal complexity in the multicellular green alga Volvox carteri.</title>
        <authorList>
            <person name="Prochnik S.E."/>
            <person name="Umen J."/>
            <person name="Nedelcu A.M."/>
            <person name="Hallmann A."/>
            <person name="Miller S.M."/>
            <person name="Nishii I."/>
            <person name="Ferris P."/>
            <person name="Kuo A."/>
            <person name="Mitros T."/>
            <person name="Fritz-Laylin L.K."/>
            <person name="Hellsten U."/>
            <person name="Chapman J."/>
            <person name="Simakov O."/>
            <person name="Rensing S.A."/>
            <person name="Terry A."/>
            <person name="Pangilinan J."/>
            <person name="Kapitonov V."/>
            <person name="Jurka J."/>
            <person name="Salamov A."/>
            <person name="Shapiro H."/>
            <person name="Schmutz J."/>
            <person name="Grimwood J."/>
            <person name="Lindquist E."/>
            <person name="Lucas S."/>
            <person name="Grigoriev I.V."/>
            <person name="Schmitt R."/>
            <person name="Kirk D."/>
            <person name="Rokhsar D.S."/>
        </authorList>
    </citation>
    <scope>NUCLEOTIDE SEQUENCE [LARGE SCALE GENOMIC DNA]</scope>
    <source>
        <strain evidence="2">f. Nagariensis / Eve</strain>
    </source>
</reference>
<evidence type="ECO:0008006" key="3">
    <source>
        <dbReference type="Google" id="ProtNLM"/>
    </source>
</evidence>
<evidence type="ECO:0000313" key="1">
    <source>
        <dbReference type="EMBL" id="EFJ45788.1"/>
    </source>
</evidence>
<organism evidence="2">
    <name type="scientific">Volvox carteri f. nagariensis</name>
    <dbReference type="NCBI Taxonomy" id="3068"/>
    <lineage>
        <taxon>Eukaryota</taxon>
        <taxon>Viridiplantae</taxon>
        <taxon>Chlorophyta</taxon>
        <taxon>core chlorophytes</taxon>
        <taxon>Chlorophyceae</taxon>
        <taxon>CS clade</taxon>
        <taxon>Chlamydomonadales</taxon>
        <taxon>Volvocaceae</taxon>
        <taxon>Volvox</taxon>
    </lineage>
</organism>
<dbReference type="EMBL" id="GL378355">
    <property type="protein sequence ID" value="EFJ45788.1"/>
    <property type="molecule type" value="Genomic_DNA"/>
</dbReference>
<evidence type="ECO:0000313" key="2">
    <source>
        <dbReference type="Proteomes" id="UP000001058"/>
    </source>
</evidence>
<name>D8U395_VOLCA</name>
<keyword evidence="2" id="KW-1185">Reference proteome</keyword>
<sequence length="231" mass="24891">MVYDVNMTNYDAGLPEHLSVKEAVPGPGTYSADPDALRHSGPLVQPGLYANAKWAVDTTVRTNLGLPKHTHKMPPGPGLYFRTHSANNLTGSKQLKSSWRNSAESGWQDYCARQCQTPVVLSREHERERYGTHSPGPMTAVPVDAVGRQLTSNRKTQPRVGSVRLGEEGTHGASLSAFICLELPLLGYSSCVHTLLEVMIRYNSSAGDELPPCHAASVVVETAAKVSSVAS</sequence>
<dbReference type="PANTHER" id="PTHR40429">
    <property type="entry name" value="FLAGELLAR ASSOCIATED PROTEIN"/>
    <property type="match status" value="1"/>
</dbReference>
<accession>D8U395</accession>
<dbReference type="GeneID" id="9622121"/>
<dbReference type="AlphaFoldDB" id="D8U395"/>
<dbReference type="Proteomes" id="UP000001058">
    <property type="component" value="Unassembled WGS sequence"/>
</dbReference>